<feature type="domain" description="RCK N-terminal" evidence="1">
    <location>
        <begin position="17"/>
        <end position="135"/>
    </location>
</feature>
<dbReference type="InterPro" id="IPR003148">
    <property type="entry name" value="RCK_N"/>
</dbReference>
<dbReference type="InterPro" id="IPR050721">
    <property type="entry name" value="Trk_Ktr_HKT_K-transport"/>
</dbReference>
<accession>A0ABY5AYT4</accession>
<dbReference type="PROSITE" id="PS51201">
    <property type="entry name" value="RCK_N"/>
    <property type="match status" value="1"/>
</dbReference>
<dbReference type="EMBL" id="CP098611">
    <property type="protein sequence ID" value="USR93228.1"/>
    <property type="molecule type" value="Genomic_DNA"/>
</dbReference>
<dbReference type="InterPro" id="IPR036291">
    <property type="entry name" value="NAD(P)-bd_dom_sf"/>
</dbReference>
<dbReference type="Pfam" id="PF02080">
    <property type="entry name" value="TrkA_C"/>
    <property type="match status" value="1"/>
</dbReference>
<dbReference type="PANTHER" id="PTHR43833:SF7">
    <property type="entry name" value="KTR SYSTEM POTASSIUM UPTAKE PROTEIN C"/>
    <property type="match status" value="1"/>
</dbReference>
<dbReference type="PANTHER" id="PTHR43833">
    <property type="entry name" value="POTASSIUM CHANNEL PROTEIN 2-RELATED-RELATED"/>
    <property type="match status" value="1"/>
</dbReference>
<organism evidence="3 4">
    <name type="scientific">Phormidium yuhuli AB48</name>
    <dbReference type="NCBI Taxonomy" id="2940671"/>
    <lineage>
        <taxon>Bacteria</taxon>
        <taxon>Bacillati</taxon>
        <taxon>Cyanobacteriota</taxon>
        <taxon>Cyanophyceae</taxon>
        <taxon>Oscillatoriophycideae</taxon>
        <taxon>Oscillatoriales</taxon>
        <taxon>Oscillatoriaceae</taxon>
        <taxon>Phormidium</taxon>
        <taxon>Phormidium yuhuli</taxon>
    </lineage>
</organism>
<evidence type="ECO:0000313" key="3">
    <source>
        <dbReference type="EMBL" id="USR93228.1"/>
    </source>
</evidence>
<dbReference type="RefSeq" id="WP_252665407.1">
    <property type="nucleotide sequence ID" value="NZ_CP098611.1"/>
</dbReference>
<dbReference type="InterPro" id="IPR006037">
    <property type="entry name" value="RCK_C"/>
</dbReference>
<dbReference type="Proteomes" id="UP001056708">
    <property type="component" value="Chromosome"/>
</dbReference>
<evidence type="ECO:0000259" key="1">
    <source>
        <dbReference type="PROSITE" id="PS51201"/>
    </source>
</evidence>
<dbReference type="SUPFAM" id="SSF51735">
    <property type="entry name" value="NAD(P)-binding Rossmann-fold domains"/>
    <property type="match status" value="1"/>
</dbReference>
<evidence type="ECO:0000313" key="4">
    <source>
        <dbReference type="Proteomes" id="UP001056708"/>
    </source>
</evidence>
<dbReference type="Gene3D" id="3.40.50.720">
    <property type="entry name" value="NAD(P)-binding Rossmann-like Domain"/>
    <property type="match status" value="1"/>
</dbReference>
<keyword evidence="4" id="KW-1185">Reference proteome</keyword>
<dbReference type="SUPFAM" id="SSF116726">
    <property type="entry name" value="TrkA C-terminal domain-like"/>
    <property type="match status" value="1"/>
</dbReference>
<proteinExistence type="predicted"/>
<dbReference type="Pfam" id="PF02254">
    <property type="entry name" value="TrkA_N"/>
    <property type="match status" value="1"/>
</dbReference>
<reference evidence="3" key="1">
    <citation type="submission" date="2022-06" db="EMBL/GenBank/DDBJ databases">
        <title>Genome sequence of Phormidium yuhuli AB48 isolated from an industrial photobioreactor environment.</title>
        <authorList>
            <person name="Qiu Y."/>
            <person name="Noonan A.J.C."/>
            <person name="Dofher K."/>
            <person name="Koch M."/>
            <person name="Kieft B."/>
            <person name="Lin X."/>
            <person name="Ziels R.M."/>
            <person name="Hallam S.J."/>
        </authorList>
    </citation>
    <scope>NUCLEOTIDE SEQUENCE</scope>
    <source>
        <strain evidence="3">AB48</strain>
    </source>
</reference>
<sequence length="232" mass="25640">MNLSSFNFLKSWHPENNKQFAVVGLGRFGRAVCATLHENRYEVLAVDRDEKLVNLALNDRIADHVLCLDTTEPSALKEAGLFEFDIVIVAIGNFLAESIITTLNLKEGGVKHVVTKASSEVHLKLLKKVGADRVVFPEREMGCALARALTRPRILEQFELDPNHSIVEIVVPDKFEGKTLAELDLRKSYGISVLAVGKDEGFEINPSPQAKLKKGLAMVVIGSNRDLDQLPL</sequence>
<feature type="domain" description="RCK C-terminal" evidence="2">
    <location>
        <begin position="153"/>
        <end position="232"/>
    </location>
</feature>
<dbReference type="InterPro" id="IPR036721">
    <property type="entry name" value="RCK_C_sf"/>
</dbReference>
<name>A0ABY5AYT4_9CYAN</name>
<dbReference type="PROSITE" id="PS51202">
    <property type="entry name" value="RCK_C"/>
    <property type="match status" value="1"/>
</dbReference>
<gene>
    <name evidence="3" type="ORF">NEA10_18335</name>
</gene>
<dbReference type="Gene3D" id="3.30.70.1450">
    <property type="entry name" value="Regulator of K+ conductance, C-terminal domain"/>
    <property type="match status" value="1"/>
</dbReference>
<protein>
    <submittedName>
        <fullName evidence="3">TrkA family potassium uptake protein</fullName>
    </submittedName>
</protein>
<evidence type="ECO:0000259" key="2">
    <source>
        <dbReference type="PROSITE" id="PS51202"/>
    </source>
</evidence>